<evidence type="ECO:0000256" key="4">
    <source>
        <dbReference type="ARBA" id="ARBA00022485"/>
    </source>
</evidence>
<dbReference type="SUPFAM" id="SSF52833">
    <property type="entry name" value="Thioredoxin-like"/>
    <property type="match status" value="1"/>
</dbReference>
<sequence>MSTIDMTTIHTTVQEITHSYAYQATELVQMLWQVQEKLSYIPTAAIDSFAEILKLPRAYVAGVAGFYSFFHDSPRGQYDIYFSDNIIEHLQGKPQLMDYLLQKLKVEIGKPRADGRVTIDNTACIGMSDQGPAMLVNGYTVTQLTQAKLDKIAELIETQTPLSHWPTEFFQVQDNIQHKHILLGEPLEEGLAIRVMLARGTDATLAEIEKSGLRGCGGAGFKTATKWAFCRNTHADERYVVCNADEGEPGTFKDRVLLQSYADLVFEGMTVCARIIGAHQGFLYLRGEYRYLLQPLEAVLAKRREQGLLGEQILGNPNFSFDIKIHLGAGAYVCGAELALIESLEGKRGVPRNRPPFPVTQGYLNKPTVVNNVETFALAARIAVYGGDGFAALGTKQSKGTKLLSISGDCLRPGIYEFPFGVSVREVLEACGAQDTQAVQISGAAGTCLSAKEFDRKIAFEDVATGGSVMIFNRQRDLLEVVRNFAHFFVHESCGFCTPCRVGTSLLKNLVEKVYTGHGTADDLKDMSHISQILKTASHCGLGQTASNHIADTLKKFPEVYRKRLLVEADFEPAFDLDSALEEARQITGRRDELAYL</sequence>
<dbReference type="Pfam" id="PF01512">
    <property type="entry name" value="Complex1_51K"/>
    <property type="match status" value="1"/>
</dbReference>
<dbReference type="InterPro" id="IPR041921">
    <property type="entry name" value="NuoE_N"/>
</dbReference>
<dbReference type="GO" id="GO:0010181">
    <property type="term" value="F:FMN binding"/>
    <property type="evidence" value="ECO:0007669"/>
    <property type="project" value="InterPro"/>
</dbReference>
<evidence type="ECO:0000259" key="10">
    <source>
        <dbReference type="SMART" id="SM00928"/>
    </source>
</evidence>
<dbReference type="AlphaFoldDB" id="A0A090BUW6"/>
<evidence type="ECO:0000313" key="11">
    <source>
        <dbReference type="EMBL" id="BAP55821.1"/>
    </source>
</evidence>
<keyword evidence="5" id="KW-0479">Metal-binding</keyword>
<dbReference type="GO" id="GO:0046872">
    <property type="term" value="F:metal ion binding"/>
    <property type="evidence" value="ECO:0007669"/>
    <property type="project" value="UniProtKB-KW"/>
</dbReference>
<comment type="similarity">
    <text evidence="2">Belongs to the complex I 51 kDa subunit family.</text>
</comment>
<evidence type="ECO:0000313" key="12">
    <source>
        <dbReference type="Proteomes" id="UP000031623"/>
    </source>
</evidence>
<dbReference type="Gene3D" id="3.40.50.11540">
    <property type="entry name" value="NADH-ubiquinone oxidoreductase 51kDa subunit"/>
    <property type="match status" value="1"/>
</dbReference>
<evidence type="ECO:0000256" key="2">
    <source>
        <dbReference type="ARBA" id="ARBA00007523"/>
    </source>
</evidence>
<dbReference type="EMBL" id="AP014633">
    <property type="protein sequence ID" value="BAP55821.1"/>
    <property type="molecule type" value="Genomic_DNA"/>
</dbReference>
<feature type="domain" description="NADH-ubiquinone oxidoreductase 51kDa subunit iron-sulphur binding" evidence="10">
    <location>
        <begin position="479"/>
        <end position="524"/>
    </location>
</feature>
<dbReference type="KEGG" id="tig:THII_1524"/>
<keyword evidence="4" id="KW-0004">4Fe-4S</keyword>
<dbReference type="SUPFAM" id="SSF142019">
    <property type="entry name" value="Nqo1 FMN-binding domain-like"/>
    <property type="match status" value="1"/>
</dbReference>
<keyword evidence="12" id="KW-1185">Reference proteome</keyword>
<keyword evidence="7" id="KW-0411">Iron-sulfur</keyword>
<dbReference type="Proteomes" id="UP000031623">
    <property type="component" value="Chromosome"/>
</dbReference>
<evidence type="ECO:0000256" key="9">
    <source>
        <dbReference type="ARBA" id="ARBA00032787"/>
    </source>
</evidence>
<evidence type="ECO:0000256" key="6">
    <source>
        <dbReference type="ARBA" id="ARBA00023004"/>
    </source>
</evidence>
<keyword evidence="6" id="KW-0408">Iron</keyword>
<protein>
    <recommendedName>
        <fullName evidence="3">NADH-quinone oxidoreductase subunit F</fullName>
    </recommendedName>
    <alternativeName>
        <fullName evidence="8">NADH dehydrogenase I subunit F</fullName>
    </alternativeName>
    <alternativeName>
        <fullName evidence="9">NDH-1 subunit F</fullName>
    </alternativeName>
</protein>
<dbReference type="GO" id="GO:0008137">
    <property type="term" value="F:NADH dehydrogenase (ubiquinone) activity"/>
    <property type="evidence" value="ECO:0007669"/>
    <property type="project" value="InterPro"/>
</dbReference>
<dbReference type="Gene3D" id="3.40.30.10">
    <property type="entry name" value="Glutaredoxin"/>
    <property type="match status" value="1"/>
</dbReference>
<dbReference type="SUPFAM" id="SSF140490">
    <property type="entry name" value="Nqo1C-terminal domain-like"/>
    <property type="match status" value="1"/>
</dbReference>
<dbReference type="InterPro" id="IPR036249">
    <property type="entry name" value="Thioredoxin-like_sf"/>
</dbReference>
<proteinExistence type="inferred from homology"/>
<evidence type="ECO:0000256" key="1">
    <source>
        <dbReference type="ARBA" id="ARBA00001917"/>
    </source>
</evidence>
<dbReference type="PANTHER" id="PTHR43578">
    <property type="entry name" value="NADH-QUINONE OXIDOREDUCTASE SUBUNIT F"/>
    <property type="match status" value="1"/>
</dbReference>
<dbReference type="GO" id="GO:0051539">
    <property type="term" value="F:4 iron, 4 sulfur cluster binding"/>
    <property type="evidence" value="ECO:0007669"/>
    <property type="project" value="UniProtKB-KW"/>
</dbReference>
<evidence type="ECO:0000256" key="5">
    <source>
        <dbReference type="ARBA" id="ARBA00022723"/>
    </source>
</evidence>
<dbReference type="HOGENOM" id="CLU_014881_3_1_6"/>
<dbReference type="Gene3D" id="1.10.10.1590">
    <property type="entry name" value="NADH-quinone oxidoreductase subunit E"/>
    <property type="match status" value="1"/>
</dbReference>
<name>A0A090BUW6_9GAMM</name>
<dbReference type="PANTHER" id="PTHR43578:SF3">
    <property type="entry name" value="NADH-QUINONE OXIDOREDUCTASE SUBUNIT F"/>
    <property type="match status" value="1"/>
</dbReference>
<dbReference type="SMART" id="SM00928">
    <property type="entry name" value="NADH_4Fe-4S"/>
    <property type="match status" value="1"/>
</dbReference>
<dbReference type="SUPFAM" id="SSF142984">
    <property type="entry name" value="Nqo1 middle domain-like"/>
    <property type="match status" value="1"/>
</dbReference>
<gene>
    <name evidence="11" type="ORF">THII_1524</name>
</gene>
<dbReference type="PROSITE" id="PS00645">
    <property type="entry name" value="COMPLEX1_51K_2"/>
    <property type="match status" value="1"/>
</dbReference>
<reference evidence="11" key="1">
    <citation type="journal article" date="2014" name="ISME J.">
        <title>Ecophysiology of Thioploca ingrica as revealed by the complete genome sequence supplemented with proteomic evidence.</title>
        <authorList>
            <person name="Kojima H."/>
            <person name="Ogura Y."/>
            <person name="Yamamoto N."/>
            <person name="Togashi T."/>
            <person name="Mori H."/>
            <person name="Watanabe T."/>
            <person name="Nemoto F."/>
            <person name="Kurokawa K."/>
            <person name="Hayashi T."/>
            <person name="Fukui M."/>
        </authorList>
    </citation>
    <scope>NUCLEOTIDE SEQUENCE [LARGE SCALE GENOMIC DNA]</scope>
</reference>
<dbReference type="Pfam" id="PF10589">
    <property type="entry name" value="NADH_4Fe-4S"/>
    <property type="match status" value="1"/>
</dbReference>
<dbReference type="InterPro" id="IPR011538">
    <property type="entry name" value="Nuo51_FMN-bd"/>
</dbReference>
<organism evidence="11 12">
    <name type="scientific">Thioploca ingrica</name>
    <dbReference type="NCBI Taxonomy" id="40754"/>
    <lineage>
        <taxon>Bacteria</taxon>
        <taxon>Pseudomonadati</taxon>
        <taxon>Pseudomonadota</taxon>
        <taxon>Gammaproteobacteria</taxon>
        <taxon>Thiotrichales</taxon>
        <taxon>Thiotrichaceae</taxon>
        <taxon>Thioploca</taxon>
    </lineage>
</organism>
<evidence type="ECO:0000256" key="8">
    <source>
        <dbReference type="ARBA" id="ARBA00031578"/>
    </source>
</evidence>
<evidence type="ECO:0000256" key="7">
    <source>
        <dbReference type="ARBA" id="ARBA00023014"/>
    </source>
</evidence>
<dbReference type="Gene3D" id="1.20.1440.230">
    <property type="entry name" value="NADH-ubiquinone oxidoreductase 51kDa subunit, iron-sulphur binding domain"/>
    <property type="match status" value="1"/>
</dbReference>
<dbReference type="InterPro" id="IPR019575">
    <property type="entry name" value="Nuop51_4Fe4S-bd"/>
</dbReference>
<dbReference type="InterPro" id="IPR037225">
    <property type="entry name" value="Nuo51_FMN-bd_sf"/>
</dbReference>
<accession>A0A090BUW6</accession>
<dbReference type="InterPro" id="IPR037207">
    <property type="entry name" value="Nuop51_4Fe4S-bd_sf"/>
</dbReference>
<dbReference type="Pfam" id="PF01257">
    <property type="entry name" value="2Fe-2S_thioredx"/>
    <property type="match status" value="1"/>
</dbReference>
<dbReference type="Gene3D" id="3.10.20.600">
    <property type="match status" value="1"/>
</dbReference>
<evidence type="ECO:0000256" key="3">
    <source>
        <dbReference type="ARBA" id="ARBA00019901"/>
    </source>
</evidence>
<comment type="cofactor">
    <cofactor evidence="1">
        <name>FMN</name>
        <dbReference type="ChEBI" id="CHEBI:58210"/>
    </cofactor>
</comment>
<dbReference type="STRING" id="40754.THII_1524"/>
<dbReference type="InterPro" id="IPR001949">
    <property type="entry name" value="NADH-UbQ_OxRdtase_51kDa_CS"/>
</dbReference>